<gene>
    <name evidence="1" type="ORF">KC19_VG325100</name>
</gene>
<organism evidence="1 2">
    <name type="scientific">Ceratodon purpureus</name>
    <name type="common">Fire moss</name>
    <name type="synonym">Dicranum purpureum</name>
    <dbReference type="NCBI Taxonomy" id="3225"/>
    <lineage>
        <taxon>Eukaryota</taxon>
        <taxon>Viridiplantae</taxon>
        <taxon>Streptophyta</taxon>
        <taxon>Embryophyta</taxon>
        <taxon>Bryophyta</taxon>
        <taxon>Bryophytina</taxon>
        <taxon>Bryopsida</taxon>
        <taxon>Dicranidae</taxon>
        <taxon>Pseudoditrichales</taxon>
        <taxon>Ditrichaceae</taxon>
        <taxon>Ceratodon</taxon>
    </lineage>
</organism>
<dbReference type="AlphaFoldDB" id="A0A8T0HWM3"/>
<evidence type="ECO:0000313" key="1">
    <source>
        <dbReference type="EMBL" id="KAG0575187.1"/>
    </source>
</evidence>
<evidence type="ECO:0000313" key="2">
    <source>
        <dbReference type="Proteomes" id="UP000822688"/>
    </source>
</evidence>
<dbReference type="EMBL" id="CM026426">
    <property type="protein sequence ID" value="KAG0575187.1"/>
    <property type="molecule type" value="Genomic_DNA"/>
</dbReference>
<accession>A0A8T0HWM3</accession>
<keyword evidence="2" id="KW-1185">Reference proteome</keyword>
<sequence>MVEIRCCVDRDIVISKDVRNTYVSIILADREHILNASAYCNLMVYIAWNTLEECTSLLSDRQTWVPST</sequence>
<proteinExistence type="predicted"/>
<name>A0A8T0HWM3_CERPU</name>
<protein>
    <submittedName>
        <fullName evidence="1">Uncharacterized protein</fullName>
    </submittedName>
</protein>
<reference evidence="1" key="1">
    <citation type="submission" date="2020-06" db="EMBL/GenBank/DDBJ databases">
        <title>WGS assembly of Ceratodon purpureus strain R40.</title>
        <authorList>
            <person name="Carey S.B."/>
            <person name="Jenkins J."/>
            <person name="Shu S."/>
            <person name="Lovell J.T."/>
            <person name="Sreedasyam A."/>
            <person name="Maumus F."/>
            <person name="Tiley G.P."/>
            <person name="Fernandez-Pozo N."/>
            <person name="Barry K."/>
            <person name="Chen C."/>
            <person name="Wang M."/>
            <person name="Lipzen A."/>
            <person name="Daum C."/>
            <person name="Saski C.A."/>
            <person name="Payton A.C."/>
            <person name="Mcbreen J.C."/>
            <person name="Conrad R.E."/>
            <person name="Kollar L.M."/>
            <person name="Olsson S."/>
            <person name="Huttunen S."/>
            <person name="Landis J.B."/>
            <person name="Wickett N.J."/>
            <person name="Johnson M.G."/>
            <person name="Rensing S.A."/>
            <person name="Grimwood J."/>
            <person name="Schmutz J."/>
            <person name="Mcdaniel S.F."/>
        </authorList>
    </citation>
    <scope>NUCLEOTIDE SEQUENCE</scope>
    <source>
        <strain evidence="1">R40</strain>
    </source>
</reference>
<dbReference type="Proteomes" id="UP000822688">
    <property type="component" value="Chromosome V"/>
</dbReference>
<comment type="caution">
    <text evidence="1">The sequence shown here is derived from an EMBL/GenBank/DDBJ whole genome shotgun (WGS) entry which is preliminary data.</text>
</comment>